<gene>
    <name evidence="1" type="ORF">M422DRAFT_170029</name>
</gene>
<organism evidence="1 2">
    <name type="scientific">Sphaerobolus stellatus (strain SS14)</name>
    <dbReference type="NCBI Taxonomy" id="990650"/>
    <lineage>
        <taxon>Eukaryota</taxon>
        <taxon>Fungi</taxon>
        <taxon>Dikarya</taxon>
        <taxon>Basidiomycota</taxon>
        <taxon>Agaricomycotina</taxon>
        <taxon>Agaricomycetes</taxon>
        <taxon>Phallomycetidae</taxon>
        <taxon>Geastrales</taxon>
        <taxon>Sphaerobolaceae</taxon>
        <taxon>Sphaerobolus</taxon>
    </lineage>
</organism>
<accession>A0A0C9V8F7</accession>
<proteinExistence type="predicted"/>
<dbReference type="HOGENOM" id="CLU_165193_1_0_1"/>
<name>A0A0C9V8F7_SPHS4</name>
<dbReference type="OrthoDB" id="6776860at2759"/>
<evidence type="ECO:0000313" key="1">
    <source>
        <dbReference type="EMBL" id="KIJ43269.1"/>
    </source>
</evidence>
<sequence>KHELAFGGQDGRLGHYPAKVEIPLREGTKEISCPSFFSSPANYKVMDEQMDKWISLKVIEPSRSLWATP</sequence>
<dbReference type="EMBL" id="KN837124">
    <property type="protein sequence ID" value="KIJ43269.1"/>
    <property type="molecule type" value="Genomic_DNA"/>
</dbReference>
<keyword evidence="2" id="KW-1185">Reference proteome</keyword>
<dbReference type="AlphaFoldDB" id="A0A0C9V8F7"/>
<evidence type="ECO:0000313" key="2">
    <source>
        <dbReference type="Proteomes" id="UP000054279"/>
    </source>
</evidence>
<feature type="non-terminal residue" evidence="1">
    <location>
        <position position="1"/>
    </location>
</feature>
<dbReference type="Gene3D" id="3.10.10.10">
    <property type="entry name" value="HIV Type 1 Reverse Transcriptase, subunit A, domain 1"/>
    <property type="match status" value="1"/>
</dbReference>
<protein>
    <submittedName>
        <fullName evidence="1">Uncharacterized protein</fullName>
    </submittedName>
</protein>
<dbReference type="Proteomes" id="UP000054279">
    <property type="component" value="Unassembled WGS sequence"/>
</dbReference>
<reference evidence="1 2" key="1">
    <citation type="submission" date="2014-06" db="EMBL/GenBank/DDBJ databases">
        <title>Evolutionary Origins and Diversification of the Mycorrhizal Mutualists.</title>
        <authorList>
            <consortium name="DOE Joint Genome Institute"/>
            <consortium name="Mycorrhizal Genomics Consortium"/>
            <person name="Kohler A."/>
            <person name="Kuo A."/>
            <person name="Nagy L.G."/>
            <person name="Floudas D."/>
            <person name="Copeland A."/>
            <person name="Barry K.W."/>
            <person name="Cichocki N."/>
            <person name="Veneault-Fourrey C."/>
            <person name="LaButti K."/>
            <person name="Lindquist E.A."/>
            <person name="Lipzen A."/>
            <person name="Lundell T."/>
            <person name="Morin E."/>
            <person name="Murat C."/>
            <person name="Riley R."/>
            <person name="Ohm R."/>
            <person name="Sun H."/>
            <person name="Tunlid A."/>
            <person name="Henrissat B."/>
            <person name="Grigoriev I.V."/>
            <person name="Hibbett D.S."/>
            <person name="Martin F."/>
        </authorList>
    </citation>
    <scope>NUCLEOTIDE SEQUENCE [LARGE SCALE GENOMIC DNA]</scope>
    <source>
        <strain evidence="1 2">SS14</strain>
    </source>
</reference>